<dbReference type="STRING" id="927083.DB32_007463"/>
<protein>
    <submittedName>
        <fullName evidence="5">Two component, sigma54 specific, transcriptional regulator, Fis family</fullName>
    </submittedName>
</protein>
<dbReference type="EMBL" id="CP011125">
    <property type="protein sequence ID" value="AKF10314.1"/>
    <property type="molecule type" value="Genomic_DNA"/>
</dbReference>
<sequence length="398" mass="42974">MLSPRLVLRVLDAPDRDLPVELPLRDEPLVIGRATNGGRSISIRDPRLSRWHLSVMRDGRGARVRDASTNGTFVLRQGARARRVRYEAVIADGDVLRVGDTFLLLREAPSTDDDVAIDGVLGRAPRIVALRAAVDALAASRSSVLVTGESGTGKSTVARALHARSGRAGAFVAMRGSAVMAPSVVTALIEQARGGTLFLSDVDELPSAVQSTLVHDSTRLACISVDVRLVAASHRDLGRAIADGRLRSDLHAQLSERTLATPPLRARREDILPILRHALGADAPPLAPSLVEALLAHDWPFHVRELLTVATELRVRGVGATCLELDLVAARLDAPHAATPSIGPASGVRSKLGAPSREDVERAWREADGNVSEVARRMRRSRRQVRRYLEQYGITPVR</sequence>
<dbReference type="InterPro" id="IPR008984">
    <property type="entry name" value="SMAD_FHA_dom_sf"/>
</dbReference>
<dbReference type="Gene3D" id="3.40.50.300">
    <property type="entry name" value="P-loop containing nucleotide triphosphate hydrolases"/>
    <property type="match status" value="1"/>
</dbReference>
<dbReference type="PANTHER" id="PTHR32071">
    <property type="entry name" value="TRANSCRIPTIONAL REGULATORY PROTEIN"/>
    <property type="match status" value="1"/>
</dbReference>
<feature type="domain" description="Sigma-54 factor interaction" evidence="4">
    <location>
        <begin position="120"/>
        <end position="315"/>
    </location>
</feature>
<dbReference type="GO" id="GO:0005524">
    <property type="term" value="F:ATP binding"/>
    <property type="evidence" value="ECO:0007669"/>
    <property type="project" value="UniProtKB-KW"/>
</dbReference>
<evidence type="ECO:0000313" key="5">
    <source>
        <dbReference type="EMBL" id="AKF10314.1"/>
    </source>
</evidence>
<keyword evidence="1" id="KW-0547">Nucleotide-binding</keyword>
<proteinExistence type="predicted"/>
<dbReference type="InterPro" id="IPR025662">
    <property type="entry name" value="Sigma_54_int_dom_ATP-bd_1"/>
</dbReference>
<dbReference type="Gene3D" id="1.10.8.60">
    <property type="match status" value="1"/>
</dbReference>
<accession>A0A0F6SHE7</accession>
<evidence type="ECO:0000259" key="3">
    <source>
        <dbReference type="PROSITE" id="PS50006"/>
    </source>
</evidence>
<dbReference type="Gene3D" id="2.60.200.20">
    <property type="match status" value="1"/>
</dbReference>
<dbReference type="PROSITE" id="PS50006">
    <property type="entry name" value="FHA_DOMAIN"/>
    <property type="match status" value="1"/>
</dbReference>
<keyword evidence="2" id="KW-0067">ATP-binding</keyword>
<dbReference type="AlphaFoldDB" id="A0A0F6SHE7"/>
<name>A0A0F6SHE7_9BACT</name>
<dbReference type="CDD" id="cd00060">
    <property type="entry name" value="FHA"/>
    <property type="match status" value="1"/>
</dbReference>
<reference evidence="5 6" key="1">
    <citation type="submission" date="2015-03" db="EMBL/GenBank/DDBJ databases">
        <title>Genome assembly of Sandaracinus amylolyticus DSM 53668.</title>
        <authorList>
            <person name="Sharma G."/>
            <person name="Subramanian S."/>
        </authorList>
    </citation>
    <scope>NUCLEOTIDE SEQUENCE [LARGE SCALE GENOMIC DNA]</scope>
    <source>
        <strain evidence="5 6">DSM 53668</strain>
    </source>
</reference>
<dbReference type="PROSITE" id="PS00675">
    <property type="entry name" value="SIGMA54_INTERACT_1"/>
    <property type="match status" value="1"/>
</dbReference>
<dbReference type="Proteomes" id="UP000034883">
    <property type="component" value="Chromosome"/>
</dbReference>
<dbReference type="InterPro" id="IPR000253">
    <property type="entry name" value="FHA_dom"/>
</dbReference>
<dbReference type="InterPro" id="IPR009057">
    <property type="entry name" value="Homeodomain-like_sf"/>
</dbReference>
<gene>
    <name evidence="5" type="ORF">DB32_007463</name>
</gene>
<dbReference type="KEGG" id="samy:DB32_007463"/>
<dbReference type="OrthoDB" id="5111283at2"/>
<evidence type="ECO:0000313" key="6">
    <source>
        <dbReference type="Proteomes" id="UP000034883"/>
    </source>
</evidence>
<dbReference type="Pfam" id="PF14532">
    <property type="entry name" value="Sigma54_activ_2"/>
    <property type="match status" value="1"/>
</dbReference>
<dbReference type="InterPro" id="IPR002078">
    <property type="entry name" value="Sigma_54_int"/>
</dbReference>
<dbReference type="SMART" id="SM00382">
    <property type="entry name" value="AAA"/>
    <property type="match status" value="1"/>
</dbReference>
<feature type="domain" description="FHA" evidence="3">
    <location>
        <begin position="29"/>
        <end position="74"/>
    </location>
</feature>
<dbReference type="PROSITE" id="PS50045">
    <property type="entry name" value="SIGMA54_INTERACT_4"/>
    <property type="match status" value="1"/>
</dbReference>
<evidence type="ECO:0000259" key="4">
    <source>
        <dbReference type="PROSITE" id="PS50045"/>
    </source>
</evidence>
<evidence type="ECO:0000256" key="1">
    <source>
        <dbReference type="ARBA" id="ARBA00022741"/>
    </source>
</evidence>
<dbReference type="PANTHER" id="PTHR32071:SF122">
    <property type="entry name" value="SIGMA FACTOR"/>
    <property type="match status" value="1"/>
</dbReference>
<dbReference type="GO" id="GO:0006355">
    <property type="term" value="P:regulation of DNA-templated transcription"/>
    <property type="evidence" value="ECO:0007669"/>
    <property type="project" value="InterPro"/>
</dbReference>
<dbReference type="CDD" id="cd00009">
    <property type="entry name" value="AAA"/>
    <property type="match status" value="1"/>
</dbReference>
<dbReference type="SMART" id="SM00240">
    <property type="entry name" value="FHA"/>
    <property type="match status" value="1"/>
</dbReference>
<dbReference type="SUPFAM" id="SSF49879">
    <property type="entry name" value="SMAD/FHA domain"/>
    <property type="match status" value="1"/>
</dbReference>
<organism evidence="5 6">
    <name type="scientific">Sandaracinus amylolyticus</name>
    <dbReference type="NCBI Taxonomy" id="927083"/>
    <lineage>
        <taxon>Bacteria</taxon>
        <taxon>Pseudomonadati</taxon>
        <taxon>Myxococcota</taxon>
        <taxon>Polyangia</taxon>
        <taxon>Polyangiales</taxon>
        <taxon>Sandaracinaceae</taxon>
        <taxon>Sandaracinus</taxon>
    </lineage>
</organism>
<evidence type="ECO:0000256" key="2">
    <source>
        <dbReference type="ARBA" id="ARBA00022840"/>
    </source>
</evidence>
<dbReference type="InterPro" id="IPR003593">
    <property type="entry name" value="AAA+_ATPase"/>
</dbReference>
<dbReference type="SUPFAM" id="SSF52540">
    <property type="entry name" value="P-loop containing nucleoside triphosphate hydrolases"/>
    <property type="match status" value="1"/>
</dbReference>
<dbReference type="InterPro" id="IPR027417">
    <property type="entry name" value="P-loop_NTPase"/>
</dbReference>
<keyword evidence="6" id="KW-1185">Reference proteome</keyword>
<dbReference type="Pfam" id="PF00498">
    <property type="entry name" value="FHA"/>
    <property type="match status" value="1"/>
</dbReference>
<dbReference type="SUPFAM" id="SSF46689">
    <property type="entry name" value="Homeodomain-like"/>
    <property type="match status" value="1"/>
</dbReference>
<dbReference type="RefSeq" id="WP_053237288.1">
    <property type="nucleotide sequence ID" value="NZ_CP011125.1"/>
</dbReference>